<evidence type="ECO:0000256" key="10">
    <source>
        <dbReference type="ARBA" id="ARBA00023136"/>
    </source>
</evidence>
<dbReference type="SMART" id="SM00382">
    <property type="entry name" value="AAA"/>
    <property type="match status" value="1"/>
</dbReference>
<keyword evidence="19" id="KW-1185">Reference proteome</keyword>
<organism evidence="18 19">
    <name type="scientific">Halalkalibacter suaedae</name>
    <dbReference type="NCBI Taxonomy" id="2822140"/>
    <lineage>
        <taxon>Bacteria</taxon>
        <taxon>Bacillati</taxon>
        <taxon>Bacillota</taxon>
        <taxon>Bacilli</taxon>
        <taxon>Bacillales</taxon>
        <taxon>Bacillaceae</taxon>
        <taxon>Halalkalibacter</taxon>
    </lineage>
</organism>
<dbReference type="Gene3D" id="1.20.120.1380">
    <property type="entry name" value="Flagellar FlhF biosynthesis protein, N domain"/>
    <property type="match status" value="1"/>
</dbReference>
<dbReference type="GO" id="GO:0015031">
    <property type="term" value="P:protein transport"/>
    <property type="evidence" value="ECO:0007669"/>
    <property type="project" value="UniProtKB-KW"/>
</dbReference>
<evidence type="ECO:0000259" key="16">
    <source>
        <dbReference type="SMART" id="SM00382"/>
    </source>
</evidence>
<comment type="function">
    <text evidence="12">Necessary for flagellar biosynthesis. May be involved in translocation of the flagellum.</text>
</comment>
<evidence type="ECO:0000256" key="8">
    <source>
        <dbReference type="ARBA" id="ARBA00022927"/>
    </source>
</evidence>
<feature type="coiled-coil region" evidence="14">
    <location>
        <begin position="84"/>
        <end position="111"/>
    </location>
</feature>
<comment type="similarity">
    <text evidence="2">Belongs to the GTP-binding SRP family.</text>
</comment>
<gene>
    <name evidence="18" type="primary">flhF</name>
    <name evidence="18" type="ORF">J7W16_12840</name>
</gene>
<dbReference type="GO" id="GO:0044781">
    <property type="term" value="P:bacterial-type flagellum organization"/>
    <property type="evidence" value="ECO:0007669"/>
    <property type="project" value="UniProtKB-UniRule"/>
</dbReference>
<evidence type="ECO:0000313" key="18">
    <source>
        <dbReference type="EMBL" id="MBP3952019.1"/>
    </source>
</evidence>
<feature type="domain" description="AAA+ ATPase" evidence="16">
    <location>
        <begin position="186"/>
        <end position="383"/>
    </location>
</feature>
<keyword evidence="5" id="KW-1003">Cell membrane</keyword>
<dbReference type="Proteomes" id="UP000678228">
    <property type="component" value="Unassembled WGS sequence"/>
</dbReference>
<dbReference type="GO" id="GO:0003924">
    <property type="term" value="F:GTPase activity"/>
    <property type="evidence" value="ECO:0007669"/>
    <property type="project" value="UniProtKB-UniRule"/>
</dbReference>
<keyword evidence="11" id="KW-1006">Bacterial flagellum protein export</keyword>
<keyword evidence="18" id="KW-0969">Cilium</keyword>
<evidence type="ECO:0000256" key="11">
    <source>
        <dbReference type="ARBA" id="ARBA00023225"/>
    </source>
</evidence>
<evidence type="ECO:0000313" key="19">
    <source>
        <dbReference type="Proteomes" id="UP000678228"/>
    </source>
</evidence>
<dbReference type="GO" id="GO:0005886">
    <property type="term" value="C:plasma membrane"/>
    <property type="evidence" value="ECO:0007669"/>
    <property type="project" value="UniProtKB-SubCell"/>
</dbReference>
<dbReference type="GO" id="GO:0005047">
    <property type="term" value="F:signal recognition particle binding"/>
    <property type="evidence" value="ECO:0007669"/>
    <property type="project" value="TreeGrafter"/>
</dbReference>
<comment type="caution">
    <text evidence="18">The sequence shown here is derived from an EMBL/GenBank/DDBJ whole genome shotgun (WGS) entry which is preliminary data.</text>
</comment>
<dbReference type="NCBIfam" id="TIGR03499">
    <property type="entry name" value="FlhF"/>
    <property type="match status" value="1"/>
</dbReference>
<feature type="domain" description="SRP54-type proteins GTP-binding" evidence="17">
    <location>
        <begin position="187"/>
        <end position="378"/>
    </location>
</feature>
<keyword evidence="18" id="KW-0282">Flagellum</keyword>
<dbReference type="InterPro" id="IPR027417">
    <property type="entry name" value="P-loop_NTPase"/>
</dbReference>
<evidence type="ECO:0000256" key="12">
    <source>
        <dbReference type="ARBA" id="ARBA00025337"/>
    </source>
</evidence>
<evidence type="ECO:0000256" key="7">
    <source>
        <dbReference type="ARBA" id="ARBA00022795"/>
    </source>
</evidence>
<evidence type="ECO:0000256" key="9">
    <source>
        <dbReference type="ARBA" id="ARBA00023134"/>
    </source>
</evidence>
<evidence type="ECO:0000256" key="15">
    <source>
        <dbReference type="SAM" id="MobiDB-lite"/>
    </source>
</evidence>
<keyword evidence="4" id="KW-0813">Transport</keyword>
<evidence type="ECO:0000256" key="5">
    <source>
        <dbReference type="ARBA" id="ARBA00022475"/>
    </source>
</evidence>
<dbReference type="Gene3D" id="3.40.50.300">
    <property type="entry name" value="P-loop containing nucleotide triphosphate hydrolases"/>
    <property type="match status" value="1"/>
</dbReference>
<feature type="region of interest" description="Disordered" evidence="15">
    <location>
        <begin position="62"/>
        <end position="84"/>
    </location>
</feature>
<dbReference type="AlphaFoldDB" id="A0A941ATJ7"/>
<sequence length="383" mass="42468">MKVKKFTATNMQEAMSLIRAELGDNAVILNSKQVEAGGFLGFFTKKKLEVIAAVDPVTTAPARKKTEPIQQSHNRPAKSSPAIAPVQKAEAASLKKEIDELKKLINGINVNQGSGEKEYPEPFQQIDNKLKYQGIIEPLRLRIIKHLMKSWYEDSTVKKDVKDVEQQLLAYIKALLADVPLGEGFNKKIVNIVGPTGVGKTTTIAKLAAKSVLKEKKKVALITTDTYRISAVEQLKTYAKILNIPIKVSYSLDDFKEAVEEFSDYDLILVDSAGRNFRNKLYVQELSKIIDFEKEAETYLVLALTSKYEDMVEIIDQFSLIPIKTVILTKKDETSSYGAMINIPIQFGKGIAYITTGQDVPDDIVIASASYIGDCIVEVAGDE</sequence>
<keyword evidence="10" id="KW-0472">Membrane</keyword>
<name>A0A941ATJ7_9BACI</name>
<keyword evidence="14" id="KW-0175">Coiled coil</keyword>
<dbReference type="PANTHER" id="PTHR43134:SF3">
    <property type="entry name" value="FLAGELLAR BIOSYNTHESIS PROTEIN FLHF"/>
    <property type="match status" value="1"/>
</dbReference>
<keyword evidence="7" id="KW-1005">Bacterial flagellum biogenesis</keyword>
<dbReference type="FunFam" id="3.40.50.300:FF:000695">
    <property type="entry name" value="Flagellar biosynthesis regulator FlhF"/>
    <property type="match status" value="1"/>
</dbReference>
<keyword evidence="18" id="KW-0966">Cell projection</keyword>
<dbReference type="CDD" id="cd17873">
    <property type="entry name" value="FlhF"/>
    <property type="match status" value="1"/>
</dbReference>
<dbReference type="SUPFAM" id="SSF52540">
    <property type="entry name" value="P-loop containing nucleoside triphosphate hydrolases"/>
    <property type="match status" value="1"/>
</dbReference>
<evidence type="ECO:0000256" key="2">
    <source>
        <dbReference type="ARBA" id="ARBA00008531"/>
    </source>
</evidence>
<protein>
    <recommendedName>
        <fullName evidence="3 13">Flagellar biosynthesis protein FlhF</fullName>
    </recommendedName>
</protein>
<dbReference type="InterPro" id="IPR047040">
    <property type="entry name" value="FlhF__GTPase_dom"/>
</dbReference>
<evidence type="ECO:0000256" key="13">
    <source>
        <dbReference type="NCBIfam" id="TIGR03499"/>
    </source>
</evidence>
<dbReference type="Pfam" id="PF00448">
    <property type="entry name" value="SRP54"/>
    <property type="match status" value="1"/>
</dbReference>
<dbReference type="InterPro" id="IPR020006">
    <property type="entry name" value="FlhF"/>
</dbReference>
<evidence type="ECO:0000259" key="17">
    <source>
        <dbReference type="SMART" id="SM00962"/>
    </source>
</evidence>
<dbReference type="EMBL" id="JAGKSQ010000005">
    <property type="protein sequence ID" value="MBP3952019.1"/>
    <property type="molecule type" value="Genomic_DNA"/>
</dbReference>
<dbReference type="GO" id="GO:0006614">
    <property type="term" value="P:SRP-dependent cotranslational protein targeting to membrane"/>
    <property type="evidence" value="ECO:0007669"/>
    <property type="project" value="UniProtKB-UniRule"/>
</dbReference>
<evidence type="ECO:0000256" key="1">
    <source>
        <dbReference type="ARBA" id="ARBA00004413"/>
    </source>
</evidence>
<proteinExistence type="inferred from homology"/>
<accession>A0A941ATJ7</accession>
<dbReference type="InterPro" id="IPR000897">
    <property type="entry name" value="SRP54_GTPase_dom"/>
</dbReference>
<dbReference type="SMART" id="SM00962">
    <property type="entry name" value="SRP54"/>
    <property type="match status" value="1"/>
</dbReference>
<evidence type="ECO:0000256" key="14">
    <source>
        <dbReference type="SAM" id="Coils"/>
    </source>
</evidence>
<dbReference type="RefSeq" id="WP_210597722.1">
    <property type="nucleotide sequence ID" value="NZ_JAGKSQ010000005.1"/>
</dbReference>
<dbReference type="PANTHER" id="PTHR43134">
    <property type="entry name" value="SIGNAL RECOGNITION PARTICLE RECEPTOR SUBUNIT ALPHA"/>
    <property type="match status" value="1"/>
</dbReference>
<keyword evidence="6" id="KW-0547">Nucleotide-binding</keyword>
<comment type="subcellular location">
    <subcellularLocation>
        <location evidence="1">Cell membrane</location>
        <topology evidence="1">Peripheral membrane protein</topology>
        <orientation evidence="1">Cytoplasmic side</orientation>
    </subcellularLocation>
</comment>
<dbReference type="InterPro" id="IPR003593">
    <property type="entry name" value="AAA+_ATPase"/>
</dbReference>
<evidence type="ECO:0000256" key="3">
    <source>
        <dbReference type="ARBA" id="ARBA00014919"/>
    </source>
</evidence>
<keyword evidence="8" id="KW-0653">Protein transport</keyword>
<evidence type="ECO:0000256" key="6">
    <source>
        <dbReference type="ARBA" id="ARBA00022741"/>
    </source>
</evidence>
<keyword evidence="9" id="KW-0342">GTP-binding</keyword>
<reference evidence="18" key="1">
    <citation type="submission" date="2021-03" db="EMBL/GenBank/DDBJ databases">
        <title>Bacillus suaedae sp. nov., isolated from Suaeda aralocaspica.</title>
        <authorList>
            <person name="Lei R.F.R."/>
        </authorList>
    </citation>
    <scope>NUCLEOTIDE SEQUENCE</scope>
    <source>
        <strain evidence="18">YZJH907-2</strain>
    </source>
</reference>
<dbReference type="GO" id="GO:0005525">
    <property type="term" value="F:GTP binding"/>
    <property type="evidence" value="ECO:0007669"/>
    <property type="project" value="UniProtKB-UniRule"/>
</dbReference>
<evidence type="ECO:0000256" key="4">
    <source>
        <dbReference type="ARBA" id="ARBA00022448"/>
    </source>
</evidence>